<evidence type="ECO:0000256" key="2">
    <source>
        <dbReference type="ARBA" id="ARBA00022723"/>
    </source>
</evidence>
<feature type="region of interest" description="Disordered" evidence="6">
    <location>
        <begin position="760"/>
        <end position="816"/>
    </location>
</feature>
<keyword evidence="9" id="KW-1185">Reference proteome</keyword>
<reference evidence="8 9" key="1">
    <citation type="submission" date="2018-03" db="EMBL/GenBank/DDBJ databases">
        <title>Genomes of Pezizomycetes fungi and the evolution of truffles.</title>
        <authorList>
            <person name="Murat C."/>
            <person name="Payen T."/>
            <person name="Noel B."/>
            <person name="Kuo A."/>
            <person name="Martin F.M."/>
        </authorList>
    </citation>
    <scope>NUCLEOTIDE SEQUENCE [LARGE SCALE GENOMIC DNA]</scope>
    <source>
        <strain evidence="8">091103-1</strain>
    </source>
</reference>
<dbReference type="InterPro" id="IPR036864">
    <property type="entry name" value="Zn2-C6_fun-type_DNA-bd_sf"/>
</dbReference>
<dbReference type="PANTHER" id="PTHR47338:SF10">
    <property type="entry name" value="TRANSCRIPTION FACTOR DOMAIN-CONTAINING PROTEIN-RELATED"/>
    <property type="match status" value="1"/>
</dbReference>
<dbReference type="InterPro" id="IPR007219">
    <property type="entry name" value="XnlR_reg_dom"/>
</dbReference>
<evidence type="ECO:0000313" key="9">
    <source>
        <dbReference type="Proteomes" id="UP000246991"/>
    </source>
</evidence>
<feature type="compositionally biased region" description="Polar residues" evidence="6">
    <location>
        <begin position="761"/>
        <end position="777"/>
    </location>
</feature>
<dbReference type="CDD" id="cd12148">
    <property type="entry name" value="fungal_TF_MHR"/>
    <property type="match status" value="1"/>
</dbReference>
<dbReference type="Gene3D" id="4.10.240.10">
    <property type="entry name" value="Zn(2)-C6 fungal-type DNA-binding domain"/>
    <property type="match status" value="1"/>
</dbReference>
<dbReference type="PROSITE" id="PS50048">
    <property type="entry name" value="ZN2_CY6_FUNGAL_2"/>
    <property type="match status" value="1"/>
</dbReference>
<evidence type="ECO:0000256" key="3">
    <source>
        <dbReference type="ARBA" id="ARBA00023015"/>
    </source>
</evidence>
<evidence type="ECO:0000256" key="5">
    <source>
        <dbReference type="ARBA" id="ARBA00023242"/>
    </source>
</evidence>
<keyword evidence="4" id="KW-0804">Transcription</keyword>
<accession>A0A317SNI2</accession>
<dbReference type="SUPFAM" id="SSF57701">
    <property type="entry name" value="Zn2/Cys6 DNA-binding domain"/>
    <property type="match status" value="1"/>
</dbReference>
<dbReference type="SMART" id="SM00066">
    <property type="entry name" value="GAL4"/>
    <property type="match status" value="1"/>
</dbReference>
<evidence type="ECO:0000256" key="1">
    <source>
        <dbReference type="ARBA" id="ARBA00004123"/>
    </source>
</evidence>
<gene>
    <name evidence="8" type="ORF">C7212DRAFT_280154</name>
</gene>
<comment type="subcellular location">
    <subcellularLocation>
        <location evidence="1">Nucleus</location>
    </subcellularLocation>
</comment>
<keyword evidence="5" id="KW-0539">Nucleus</keyword>
<dbReference type="Pfam" id="PF04082">
    <property type="entry name" value="Fungal_trans"/>
    <property type="match status" value="1"/>
</dbReference>
<feature type="compositionally biased region" description="Low complexity" evidence="6">
    <location>
        <begin position="647"/>
        <end position="681"/>
    </location>
</feature>
<feature type="region of interest" description="Disordered" evidence="6">
    <location>
        <begin position="636"/>
        <end position="702"/>
    </location>
</feature>
<keyword evidence="2" id="KW-0479">Metal-binding</keyword>
<name>A0A317SNI2_9PEZI</name>
<dbReference type="SMART" id="SM00906">
    <property type="entry name" value="Fungal_trans"/>
    <property type="match status" value="1"/>
</dbReference>
<dbReference type="InterPro" id="IPR001138">
    <property type="entry name" value="Zn2Cys6_DnaBD"/>
</dbReference>
<dbReference type="PANTHER" id="PTHR47338">
    <property type="entry name" value="ZN(II)2CYS6 TRANSCRIPTION FACTOR (EUROFUNG)-RELATED"/>
    <property type="match status" value="1"/>
</dbReference>
<dbReference type="Proteomes" id="UP000246991">
    <property type="component" value="Unassembled WGS sequence"/>
</dbReference>
<dbReference type="GO" id="GO:0006351">
    <property type="term" value="P:DNA-templated transcription"/>
    <property type="evidence" value="ECO:0007669"/>
    <property type="project" value="InterPro"/>
</dbReference>
<proteinExistence type="predicted"/>
<protein>
    <recommendedName>
        <fullName evidence="7">Zn(2)-C6 fungal-type domain-containing protein</fullName>
    </recommendedName>
</protein>
<dbReference type="GO" id="GO:0003677">
    <property type="term" value="F:DNA binding"/>
    <property type="evidence" value="ECO:0007669"/>
    <property type="project" value="InterPro"/>
</dbReference>
<feature type="domain" description="Zn(2)-C6 fungal-type" evidence="7">
    <location>
        <begin position="27"/>
        <end position="57"/>
    </location>
</feature>
<dbReference type="OrthoDB" id="5600212at2759"/>
<evidence type="ECO:0000256" key="6">
    <source>
        <dbReference type="SAM" id="MobiDB-lite"/>
    </source>
</evidence>
<dbReference type="AlphaFoldDB" id="A0A317SNI2"/>
<dbReference type="Pfam" id="PF00172">
    <property type="entry name" value="Zn_clus"/>
    <property type="match status" value="1"/>
</dbReference>
<dbReference type="PROSITE" id="PS00463">
    <property type="entry name" value="ZN2_CY6_FUNGAL_1"/>
    <property type="match status" value="1"/>
</dbReference>
<dbReference type="EMBL" id="PYWC01000039">
    <property type="protein sequence ID" value="PWW76012.1"/>
    <property type="molecule type" value="Genomic_DNA"/>
</dbReference>
<sequence length="863" mass="93676">MSKTVPRAAAAASTSADPEVPRPKRIACIVCRKRKLRCDGSKPSCGTCARLGHDCAYDEIRRKSGPKRGYVKALEARLAQVETMLKDQGPTADAQQSLGGGVSFASTQLVDPPIYSTGDPSTYLANKDDGGGMGLGERFTLGGSPGQGQSPFASGSPGLLQMEMGMPPMMGDTPHTAPLNWDMMAMGLEEALPAPDIIDSLHRTYFEKIHPCLPVLHKGRYLAALDLAPSARPPVALRYAIWTMAASVSEEYSNLQTHFYRHARKYIEDCELKGHGESIISVAASQTWSLIACYEFKLMYFPRAWLSTGRAVRLAQMMGMHRLDGVGLDVKQCLPAPKDWTEREERRRTFWIAFCIDRYASIGTGWPMTVEEKDILTNLPAADDAFDQGRPSRGLSLKEAMTAEGASLLSPFGGVCLMACLFGRNLIHLHRPDGDDRDDDLNGEFWRRHRHMDNILLNIALSLPPHFRLPGGIADPNIVFTNMNIHTSTICLHQAAIFKADKNRMPATVSAESKIRCITAAAEIASIMRMVCHLDLSGMNPFISFCLYVAARVFVQYLKSRPSDEQVRSSLQFLLTAMGHLKKKNPLTESFLVQLDVDLTGSLDTPVNNSKFPYGLKKGQAELYVGRSSGFYCPNTAEVLPADKPRSSTSTTPPSRRSQSQPQSQHSQSSSLLDDPPSYLRPDTDVLDGDLTSIHPSCPTMPHEVRAVLERRAKTTPPTRDLPNYLGGILPPICPCMTPEVRAYVEASAKEAGVQPEYVTHSYSNSSDNGQSPASINHSDHSQASGGGPHSGGGPSSGGYSPLPFEDITVDMGGGAGVGGGSGYPLVKDMNWEMLDLDPGFEDAGIGSMPPGSFGEYFAGSTA</sequence>
<feature type="compositionally biased region" description="Gly residues" evidence="6">
    <location>
        <begin position="785"/>
        <end position="797"/>
    </location>
</feature>
<dbReference type="CDD" id="cd00067">
    <property type="entry name" value="GAL4"/>
    <property type="match status" value="1"/>
</dbReference>
<evidence type="ECO:0000313" key="8">
    <source>
        <dbReference type="EMBL" id="PWW76012.1"/>
    </source>
</evidence>
<evidence type="ECO:0000256" key="4">
    <source>
        <dbReference type="ARBA" id="ARBA00023163"/>
    </source>
</evidence>
<evidence type="ECO:0000259" key="7">
    <source>
        <dbReference type="PROSITE" id="PS50048"/>
    </source>
</evidence>
<keyword evidence="3" id="KW-0805">Transcription regulation</keyword>
<dbReference type="InterPro" id="IPR050815">
    <property type="entry name" value="TF_fung"/>
</dbReference>
<dbReference type="STRING" id="42249.A0A317SNI2"/>
<dbReference type="GO" id="GO:0000981">
    <property type="term" value="F:DNA-binding transcription factor activity, RNA polymerase II-specific"/>
    <property type="evidence" value="ECO:0007669"/>
    <property type="project" value="InterPro"/>
</dbReference>
<organism evidence="8 9">
    <name type="scientific">Tuber magnatum</name>
    <name type="common">white Piedmont truffle</name>
    <dbReference type="NCBI Taxonomy" id="42249"/>
    <lineage>
        <taxon>Eukaryota</taxon>
        <taxon>Fungi</taxon>
        <taxon>Dikarya</taxon>
        <taxon>Ascomycota</taxon>
        <taxon>Pezizomycotina</taxon>
        <taxon>Pezizomycetes</taxon>
        <taxon>Pezizales</taxon>
        <taxon>Tuberaceae</taxon>
        <taxon>Tuber</taxon>
    </lineage>
</organism>
<comment type="caution">
    <text evidence="8">The sequence shown here is derived from an EMBL/GenBank/DDBJ whole genome shotgun (WGS) entry which is preliminary data.</text>
</comment>
<dbReference type="GO" id="GO:0008270">
    <property type="term" value="F:zinc ion binding"/>
    <property type="evidence" value="ECO:0007669"/>
    <property type="project" value="InterPro"/>
</dbReference>
<dbReference type="GO" id="GO:0005634">
    <property type="term" value="C:nucleus"/>
    <property type="evidence" value="ECO:0007669"/>
    <property type="project" value="UniProtKB-SubCell"/>
</dbReference>